<evidence type="ECO:0000313" key="3">
    <source>
        <dbReference type="Proteomes" id="UP000255317"/>
    </source>
</evidence>
<proteinExistence type="predicted"/>
<dbReference type="InterPro" id="IPR045749">
    <property type="entry name" value="DUF6090"/>
</dbReference>
<accession>A0A370Q591</accession>
<evidence type="ECO:0000256" key="1">
    <source>
        <dbReference type="SAM" id="Phobius"/>
    </source>
</evidence>
<organism evidence="2 3">
    <name type="scientific">Marinirhabdus gelatinilytica</name>
    <dbReference type="NCBI Taxonomy" id="1703343"/>
    <lineage>
        <taxon>Bacteria</taxon>
        <taxon>Pseudomonadati</taxon>
        <taxon>Bacteroidota</taxon>
        <taxon>Flavobacteriia</taxon>
        <taxon>Flavobacteriales</taxon>
        <taxon>Flavobacteriaceae</taxon>
    </lineage>
</organism>
<gene>
    <name evidence="2" type="ORF">C8D94_10770</name>
</gene>
<dbReference type="OrthoDB" id="821805at2"/>
<sequence>MIKFFRKIRQKLLAENKPALPAGKFSKYLLYAIGEIILVVVGILIAINLNNTNQQNALTKSVDLKLNLLRHSVYQDSISMQGLIDYSKKQITEAERLLQLMNEPMNEDNCEEFIVKFSNHINIRTNIADRAIYDEMVNSGVFSEVEKQGIKSQIATYYQLSNHFNDIIKIYVRDFRDFKNNIATTGKISRAYFDPASSLSKIQRCEYVESLINSEENKLILENFIYTGIDTYEEIKALYSVLINQMINGLPKKPE</sequence>
<name>A0A370Q591_9FLAO</name>
<dbReference type="Pfam" id="PF19578">
    <property type="entry name" value="DUF6090"/>
    <property type="match status" value="1"/>
</dbReference>
<keyword evidence="1" id="KW-0812">Transmembrane</keyword>
<dbReference type="AlphaFoldDB" id="A0A370Q591"/>
<reference evidence="2 3" key="1">
    <citation type="submission" date="2018-07" db="EMBL/GenBank/DDBJ databases">
        <title>Genomic Encyclopedia of Type Strains, Phase IV (KMG-IV): sequencing the most valuable type-strain genomes for metagenomic binning, comparative biology and taxonomic classification.</title>
        <authorList>
            <person name="Goeker M."/>
        </authorList>
    </citation>
    <scope>NUCLEOTIDE SEQUENCE [LARGE SCALE GENOMIC DNA]</scope>
    <source>
        <strain evidence="2 3">DSM 101478</strain>
    </source>
</reference>
<dbReference type="RefSeq" id="WP_115124660.1">
    <property type="nucleotide sequence ID" value="NZ_QRAO01000007.1"/>
</dbReference>
<feature type="transmembrane region" description="Helical" evidence="1">
    <location>
        <begin position="28"/>
        <end position="49"/>
    </location>
</feature>
<keyword evidence="3" id="KW-1185">Reference proteome</keyword>
<dbReference type="EMBL" id="QRAO01000007">
    <property type="protein sequence ID" value="RDK83533.1"/>
    <property type="molecule type" value="Genomic_DNA"/>
</dbReference>
<evidence type="ECO:0000313" key="2">
    <source>
        <dbReference type="EMBL" id="RDK83533.1"/>
    </source>
</evidence>
<dbReference type="Proteomes" id="UP000255317">
    <property type="component" value="Unassembled WGS sequence"/>
</dbReference>
<keyword evidence="1" id="KW-0472">Membrane</keyword>
<keyword evidence="1" id="KW-1133">Transmembrane helix</keyword>
<protein>
    <submittedName>
        <fullName evidence="2">Uncharacterized protein</fullName>
    </submittedName>
</protein>
<comment type="caution">
    <text evidence="2">The sequence shown here is derived from an EMBL/GenBank/DDBJ whole genome shotgun (WGS) entry which is preliminary data.</text>
</comment>